<evidence type="ECO:0000313" key="9">
    <source>
        <dbReference type="Proteomes" id="UP001595909"/>
    </source>
</evidence>
<dbReference type="CDD" id="cd16913">
    <property type="entry name" value="YkuD_like"/>
    <property type="match status" value="1"/>
</dbReference>
<sequence>MSGDGTRSSSSRASLLEIPASPVRRLRGRPVRVDGDGEAARAGRPPRDLLASRTAEGRPAPMPFSTFFADGGIAFHGGDPSRSSAGCIRRKAADAEAVFDDQAGRVRVPAGRRW</sequence>
<feature type="compositionally biased region" description="Polar residues" evidence="6">
    <location>
        <begin position="1"/>
        <end position="13"/>
    </location>
</feature>
<evidence type="ECO:0000256" key="5">
    <source>
        <dbReference type="ARBA" id="ARBA00023316"/>
    </source>
</evidence>
<reference evidence="9" key="1">
    <citation type="journal article" date="2019" name="Int. J. Syst. Evol. Microbiol.">
        <title>The Global Catalogue of Microorganisms (GCM) 10K type strain sequencing project: providing services to taxonomists for standard genome sequencing and annotation.</title>
        <authorList>
            <consortium name="The Broad Institute Genomics Platform"/>
            <consortium name="The Broad Institute Genome Sequencing Center for Infectious Disease"/>
            <person name="Wu L."/>
            <person name="Ma J."/>
        </authorList>
    </citation>
    <scope>NUCLEOTIDE SEQUENCE [LARGE SCALE GENOMIC DNA]</scope>
    <source>
        <strain evidence="9">CCUG 50347</strain>
    </source>
</reference>
<keyword evidence="3" id="KW-0133">Cell shape</keyword>
<dbReference type="Gene3D" id="2.40.440.10">
    <property type="entry name" value="L,D-transpeptidase catalytic domain-like"/>
    <property type="match status" value="1"/>
</dbReference>
<dbReference type="Proteomes" id="UP001595909">
    <property type="component" value="Unassembled WGS sequence"/>
</dbReference>
<evidence type="ECO:0000256" key="6">
    <source>
        <dbReference type="SAM" id="MobiDB-lite"/>
    </source>
</evidence>
<dbReference type="InterPro" id="IPR005490">
    <property type="entry name" value="LD_TPept_cat_dom"/>
</dbReference>
<organism evidence="8 9">
    <name type="scientific">Actinomycetospora chibensis</name>
    <dbReference type="NCBI Taxonomy" id="663606"/>
    <lineage>
        <taxon>Bacteria</taxon>
        <taxon>Bacillati</taxon>
        <taxon>Actinomycetota</taxon>
        <taxon>Actinomycetes</taxon>
        <taxon>Pseudonocardiales</taxon>
        <taxon>Pseudonocardiaceae</taxon>
        <taxon>Actinomycetospora</taxon>
    </lineage>
</organism>
<feature type="compositionally biased region" description="Basic and acidic residues" evidence="6">
    <location>
        <begin position="31"/>
        <end position="47"/>
    </location>
</feature>
<dbReference type="RefSeq" id="WP_337994190.1">
    <property type="nucleotide sequence ID" value="NZ_BAABHN010000029.1"/>
</dbReference>
<feature type="region of interest" description="Disordered" evidence="6">
    <location>
        <begin position="1"/>
        <end position="61"/>
    </location>
</feature>
<evidence type="ECO:0000256" key="1">
    <source>
        <dbReference type="ARBA" id="ARBA00004752"/>
    </source>
</evidence>
<feature type="domain" description="L,D-TPase catalytic" evidence="7">
    <location>
        <begin position="51"/>
        <end position="100"/>
    </location>
</feature>
<proteinExistence type="predicted"/>
<evidence type="ECO:0000259" key="7">
    <source>
        <dbReference type="Pfam" id="PF03734"/>
    </source>
</evidence>
<comment type="pathway">
    <text evidence="1">Cell wall biogenesis; peptidoglycan biosynthesis.</text>
</comment>
<evidence type="ECO:0000256" key="4">
    <source>
        <dbReference type="ARBA" id="ARBA00022984"/>
    </source>
</evidence>
<comment type="caution">
    <text evidence="8">The sequence shown here is derived from an EMBL/GenBank/DDBJ whole genome shotgun (WGS) entry which is preliminary data.</text>
</comment>
<accession>A0ABV9RIN5</accession>
<keyword evidence="5" id="KW-0961">Cell wall biogenesis/degradation</keyword>
<dbReference type="EMBL" id="JBHSIM010000029">
    <property type="protein sequence ID" value="MFC4833580.1"/>
    <property type="molecule type" value="Genomic_DNA"/>
</dbReference>
<dbReference type="SUPFAM" id="SSF141523">
    <property type="entry name" value="L,D-transpeptidase catalytic domain-like"/>
    <property type="match status" value="1"/>
</dbReference>
<dbReference type="Pfam" id="PF03734">
    <property type="entry name" value="YkuD"/>
    <property type="match status" value="1"/>
</dbReference>
<name>A0ABV9RIN5_9PSEU</name>
<keyword evidence="2" id="KW-0808">Transferase</keyword>
<protein>
    <submittedName>
        <fullName evidence="8">L,D-transpeptidase family protein</fullName>
    </submittedName>
</protein>
<gene>
    <name evidence="8" type="ORF">ACFPEL_14295</name>
</gene>
<evidence type="ECO:0000256" key="3">
    <source>
        <dbReference type="ARBA" id="ARBA00022960"/>
    </source>
</evidence>
<keyword evidence="9" id="KW-1185">Reference proteome</keyword>
<evidence type="ECO:0000313" key="8">
    <source>
        <dbReference type="EMBL" id="MFC4833580.1"/>
    </source>
</evidence>
<keyword evidence="4" id="KW-0573">Peptidoglycan synthesis</keyword>
<evidence type="ECO:0000256" key="2">
    <source>
        <dbReference type="ARBA" id="ARBA00022679"/>
    </source>
</evidence>
<dbReference type="InterPro" id="IPR038063">
    <property type="entry name" value="Transpep_catalytic_dom"/>
</dbReference>